<dbReference type="PANTHER" id="PTHR43046">
    <property type="entry name" value="GDP-MANNOSE MANNOSYL HYDROLASE"/>
    <property type="match status" value="1"/>
</dbReference>
<name>A0A9Q4CF44_9CORY</name>
<reference evidence="6" key="1">
    <citation type="submission" date="2021-01" db="EMBL/GenBank/DDBJ databases">
        <title>Characterization of Corynebacterium spp. from penguins.</title>
        <authorList>
            <person name="Svec P."/>
        </authorList>
    </citation>
    <scope>NUCLEOTIDE SEQUENCE</scope>
    <source>
        <strain evidence="6">CCM 8835</strain>
    </source>
</reference>
<feature type="domain" description="Nudix hydrolase" evidence="5">
    <location>
        <begin position="2"/>
        <end position="130"/>
    </location>
</feature>
<comment type="similarity">
    <text evidence="2 4">Belongs to the Nudix hydrolase family.</text>
</comment>
<dbReference type="Gene3D" id="3.90.79.10">
    <property type="entry name" value="Nucleoside Triphosphate Pyrophosphohydrolase"/>
    <property type="match status" value="1"/>
</dbReference>
<evidence type="ECO:0000256" key="4">
    <source>
        <dbReference type="RuleBase" id="RU003476"/>
    </source>
</evidence>
<dbReference type="PROSITE" id="PS51462">
    <property type="entry name" value="NUDIX"/>
    <property type="match status" value="1"/>
</dbReference>
<evidence type="ECO:0000256" key="2">
    <source>
        <dbReference type="ARBA" id="ARBA00005582"/>
    </source>
</evidence>
<comment type="cofactor">
    <cofactor evidence="1">
        <name>Mg(2+)</name>
        <dbReference type="ChEBI" id="CHEBI:18420"/>
    </cofactor>
</comment>
<gene>
    <name evidence="6" type="ORF">JIM95_09020</name>
    <name evidence="7" type="ORF">OS123_08090</name>
</gene>
<dbReference type="RefSeq" id="WP_200259935.1">
    <property type="nucleotide sequence ID" value="NZ_JAENIP020000003.1"/>
</dbReference>
<dbReference type="EMBL" id="JAENIP010000014">
    <property type="protein sequence ID" value="MBK1844715.1"/>
    <property type="molecule type" value="Genomic_DNA"/>
</dbReference>
<dbReference type="PROSITE" id="PS00893">
    <property type="entry name" value="NUDIX_BOX"/>
    <property type="match status" value="1"/>
</dbReference>
<evidence type="ECO:0000259" key="5">
    <source>
        <dbReference type="PROSITE" id="PS51462"/>
    </source>
</evidence>
<dbReference type="InterPro" id="IPR000086">
    <property type="entry name" value="NUDIX_hydrolase_dom"/>
</dbReference>
<organism evidence="7 9">
    <name type="scientific">Corynebacterium antarcticum</name>
    <dbReference type="NCBI Taxonomy" id="2800405"/>
    <lineage>
        <taxon>Bacteria</taxon>
        <taxon>Bacillati</taxon>
        <taxon>Actinomycetota</taxon>
        <taxon>Actinomycetes</taxon>
        <taxon>Mycobacteriales</taxon>
        <taxon>Corynebacteriaceae</taxon>
        <taxon>Corynebacterium</taxon>
    </lineage>
</organism>
<sequence length="134" mass="14353">MTVIRIAAVVLRNSDGEVLSVRKRGTDAFMMPGGKLEPGETGRGAAVREISEELGLDLEPGALTFLGRFSARAANEAGCSVDCDVFIHHDPLHRVPAVRAEIAEARFFPVESTAPSLAPLSREVVFPVLADISR</sequence>
<keyword evidence="3 4" id="KW-0378">Hydrolase</keyword>
<dbReference type="InterPro" id="IPR015797">
    <property type="entry name" value="NUDIX_hydrolase-like_dom_sf"/>
</dbReference>
<dbReference type="CDD" id="cd04690">
    <property type="entry name" value="NUDIX_Hydrolase"/>
    <property type="match status" value="1"/>
</dbReference>
<accession>A0A9Q4CF44</accession>
<evidence type="ECO:0000256" key="1">
    <source>
        <dbReference type="ARBA" id="ARBA00001946"/>
    </source>
</evidence>
<dbReference type="Proteomes" id="UP000650005">
    <property type="component" value="Unassembled WGS sequence"/>
</dbReference>
<reference evidence="7" key="2">
    <citation type="submission" date="2022-11" db="EMBL/GenBank/DDBJ databases">
        <title>Corynebacterium sp. isolated from Penguins.</title>
        <authorList>
            <person name="Sedlar K."/>
            <person name="Svec P."/>
        </authorList>
    </citation>
    <scope>NUCLEOTIDE SEQUENCE</scope>
    <source>
        <strain evidence="7">P5875</strain>
    </source>
</reference>
<dbReference type="PANTHER" id="PTHR43046:SF2">
    <property type="entry name" value="8-OXO-DGTP DIPHOSPHATASE-RELATED"/>
    <property type="match status" value="1"/>
</dbReference>
<dbReference type="Proteomes" id="UP001070238">
    <property type="component" value="Unassembled WGS sequence"/>
</dbReference>
<comment type="caution">
    <text evidence="7">The sequence shown here is derived from an EMBL/GenBank/DDBJ whole genome shotgun (WGS) entry which is preliminary data.</text>
</comment>
<dbReference type="EMBL" id="JAPMKX010000003">
    <property type="protein sequence ID" value="MCX7538497.1"/>
    <property type="molecule type" value="Genomic_DNA"/>
</dbReference>
<keyword evidence="8" id="KW-1185">Reference proteome</keyword>
<dbReference type="GO" id="GO:0016787">
    <property type="term" value="F:hydrolase activity"/>
    <property type="evidence" value="ECO:0007669"/>
    <property type="project" value="UniProtKB-KW"/>
</dbReference>
<dbReference type="Pfam" id="PF00293">
    <property type="entry name" value="NUDIX"/>
    <property type="match status" value="1"/>
</dbReference>
<dbReference type="AlphaFoldDB" id="A0A9Q4CF44"/>
<dbReference type="InterPro" id="IPR020084">
    <property type="entry name" value="NUDIX_hydrolase_CS"/>
</dbReference>
<proteinExistence type="inferred from homology"/>
<dbReference type="PRINTS" id="PR00502">
    <property type="entry name" value="NUDIXFAMILY"/>
</dbReference>
<evidence type="ECO:0000256" key="3">
    <source>
        <dbReference type="ARBA" id="ARBA00022801"/>
    </source>
</evidence>
<evidence type="ECO:0000313" key="7">
    <source>
        <dbReference type="EMBL" id="MCX7538497.1"/>
    </source>
</evidence>
<evidence type="ECO:0000313" key="6">
    <source>
        <dbReference type="EMBL" id="MBK1844715.1"/>
    </source>
</evidence>
<dbReference type="SUPFAM" id="SSF55811">
    <property type="entry name" value="Nudix"/>
    <property type="match status" value="1"/>
</dbReference>
<protein>
    <submittedName>
        <fullName evidence="7">NUDIX domain-containing protein</fullName>
    </submittedName>
</protein>
<evidence type="ECO:0000313" key="9">
    <source>
        <dbReference type="Proteomes" id="UP001070238"/>
    </source>
</evidence>
<evidence type="ECO:0000313" key="8">
    <source>
        <dbReference type="Proteomes" id="UP000650005"/>
    </source>
</evidence>
<dbReference type="InterPro" id="IPR020476">
    <property type="entry name" value="Nudix_hydrolase"/>
</dbReference>